<gene>
    <name evidence="3" type="ORF">A9F13_05g02486</name>
</gene>
<feature type="transmembrane region" description="Helical" evidence="2">
    <location>
        <begin position="28"/>
        <end position="59"/>
    </location>
</feature>
<evidence type="ECO:0000256" key="1">
    <source>
        <dbReference type="SAM" id="MobiDB-lite"/>
    </source>
</evidence>
<evidence type="ECO:0000313" key="3">
    <source>
        <dbReference type="EMBL" id="OVF09439.1"/>
    </source>
</evidence>
<feature type="region of interest" description="Disordered" evidence="1">
    <location>
        <begin position="476"/>
        <end position="557"/>
    </location>
</feature>
<dbReference type="KEGG" id="clus:A9F13_05g02486"/>
<evidence type="ECO:0000256" key="2">
    <source>
        <dbReference type="SAM" id="Phobius"/>
    </source>
</evidence>
<evidence type="ECO:0000313" key="4">
    <source>
        <dbReference type="Proteomes" id="UP000195602"/>
    </source>
</evidence>
<dbReference type="Proteomes" id="UP000195602">
    <property type="component" value="Unassembled WGS sequence"/>
</dbReference>
<feature type="transmembrane region" description="Helical" evidence="2">
    <location>
        <begin position="79"/>
        <end position="100"/>
    </location>
</feature>
<keyword evidence="2" id="KW-0472">Membrane</keyword>
<sequence length="557" mass="63842">MHLSEEEKDVDTSTVDLIKIHELHNTRFWTVMCYLGTWFVILLKLAILGADTYTCISILVFHRWSSDDYQVYEFHVAKWLFTGCIVFRFLLLAWQIAWAIHIYRTKNIALAYLNNYASLMYSVRSYDYHCLFHAIERVGFFEWAAFFIYFNLDDALEVLVADLPRQVINILTLRYYATGGDLNNDVLSNIKTIATTNIRLAVILSVQLLSVAIFAFFFFQFVLAMIFFIPIKVKLSDKGFRSFKSFCYSRVNEKVRFLVSRNHKSRAQILDEGILDAAEIRANPLLSSSSTFDLENQPFDRYNPFGESAVSLDNLMDRRPPRAYTASSLRGPFTRSGSASSLTKMPMEETTLEENPFEGPFDRTTTLEGNTFGGSYDRKGAFDGEKIYDRKGTFDNSFERKGTFDSSFKRTETFDSLLDRKETFNSSLDRKETFGRPIGRAKIGRKETFDFASPFSDARSQSLDHFSVERTFEHYPAPFSDTREEKDEKEDVSVRATDLGHTEAISSQSEPATGLGSTPEKEAELLDDVTSPLLDQDAANDHKAPYPERGVSRYFED</sequence>
<feature type="compositionally biased region" description="Basic and acidic residues" evidence="1">
    <location>
        <begin position="481"/>
        <end position="501"/>
    </location>
</feature>
<protein>
    <submittedName>
        <fullName evidence="3">Vacuolar membrane protein</fullName>
    </submittedName>
</protein>
<accession>A0AA91T2N3</accession>
<proteinExistence type="predicted"/>
<name>A0AA91T2N3_CLALS</name>
<dbReference type="InterPro" id="IPR031606">
    <property type="entry name" value="Kch1/2"/>
</dbReference>
<organism evidence="3 4">
    <name type="scientific">Clavispora lusitaniae</name>
    <name type="common">Candida lusitaniae</name>
    <dbReference type="NCBI Taxonomy" id="36911"/>
    <lineage>
        <taxon>Eukaryota</taxon>
        <taxon>Fungi</taxon>
        <taxon>Dikarya</taxon>
        <taxon>Ascomycota</taxon>
        <taxon>Saccharomycotina</taxon>
        <taxon>Pichiomycetes</taxon>
        <taxon>Metschnikowiaceae</taxon>
        <taxon>Clavispora</taxon>
    </lineage>
</organism>
<dbReference type="EMBL" id="LYUB02000005">
    <property type="protein sequence ID" value="OVF09439.1"/>
    <property type="molecule type" value="Genomic_DNA"/>
</dbReference>
<keyword evidence="2" id="KW-0812">Transmembrane</keyword>
<keyword evidence="2" id="KW-1133">Transmembrane helix</keyword>
<dbReference type="Pfam" id="PF16944">
    <property type="entry name" value="KCH"/>
    <property type="match status" value="1"/>
</dbReference>
<feature type="compositionally biased region" description="Basic and acidic residues" evidence="1">
    <location>
        <begin position="539"/>
        <end position="557"/>
    </location>
</feature>
<feature type="transmembrane region" description="Helical" evidence="2">
    <location>
        <begin position="200"/>
        <end position="229"/>
    </location>
</feature>
<dbReference type="PANTHER" id="PTHR36424:SF1">
    <property type="entry name" value="LOW AFFINITY K(+) TRANSPORTER 1-RELATED"/>
    <property type="match status" value="1"/>
</dbReference>
<dbReference type="GO" id="GO:0015079">
    <property type="term" value="F:potassium ion transmembrane transporter activity"/>
    <property type="evidence" value="ECO:0007669"/>
    <property type="project" value="InterPro"/>
</dbReference>
<comment type="caution">
    <text evidence="3">The sequence shown here is derived from an EMBL/GenBank/DDBJ whole genome shotgun (WGS) entry which is preliminary data.</text>
</comment>
<dbReference type="PANTHER" id="PTHR36424">
    <property type="entry name" value="PHEROMONE-REGULATED MEMBRANE PROTEIN 6"/>
    <property type="match status" value="1"/>
</dbReference>
<dbReference type="AlphaFoldDB" id="A0AA91T2N3"/>
<dbReference type="GO" id="GO:0005886">
    <property type="term" value="C:plasma membrane"/>
    <property type="evidence" value="ECO:0007669"/>
    <property type="project" value="InterPro"/>
</dbReference>
<reference evidence="3 4" key="1">
    <citation type="submission" date="2017-04" db="EMBL/GenBank/DDBJ databases">
        <title>Draft genome of the yeast Clavispora lusitaniae type strain CBS 6936.</title>
        <authorList>
            <person name="Durrens P."/>
            <person name="Klopp C."/>
            <person name="Biteau N."/>
            <person name="Fitton-Ouhabi V."/>
            <person name="Dementhon K."/>
            <person name="Accoceberry I."/>
            <person name="Sherman D.J."/>
            <person name="Noel T."/>
        </authorList>
    </citation>
    <scope>NUCLEOTIDE SEQUENCE [LARGE SCALE GENOMIC DNA]</scope>
    <source>
        <strain evidence="3 4">CBS 6936</strain>
    </source>
</reference>
<feature type="region of interest" description="Disordered" evidence="1">
    <location>
        <begin position="323"/>
        <end position="344"/>
    </location>
</feature>